<dbReference type="InterPro" id="IPR033457">
    <property type="entry name" value="DUF5133"/>
</dbReference>
<dbReference type="Pfam" id="PF17196">
    <property type="entry name" value="DUF5133"/>
    <property type="match status" value="1"/>
</dbReference>
<dbReference type="GeneID" id="91423745"/>
<dbReference type="RefSeq" id="WP_067228453.1">
    <property type="nucleotide sequence ID" value="NZ_KQ948549.1"/>
</dbReference>
<gene>
    <name evidence="1" type="ORF">AQJ30_03780</name>
</gene>
<evidence type="ECO:0008006" key="3">
    <source>
        <dbReference type="Google" id="ProtNLM"/>
    </source>
</evidence>
<accession>A0A124HS98</accession>
<organism evidence="1 2">
    <name type="scientific">Streptomyces longwoodensis</name>
    <dbReference type="NCBI Taxonomy" id="68231"/>
    <lineage>
        <taxon>Bacteria</taxon>
        <taxon>Bacillati</taxon>
        <taxon>Actinomycetota</taxon>
        <taxon>Actinomycetes</taxon>
        <taxon>Kitasatosporales</taxon>
        <taxon>Streptomycetaceae</taxon>
        <taxon>Streptomyces</taxon>
    </lineage>
</organism>
<protein>
    <recommendedName>
        <fullName evidence="3">DUF5133 domain-containing protein</fullName>
    </recommendedName>
</protein>
<reference evidence="1 2" key="1">
    <citation type="submission" date="2015-10" db="EMBL/GenBank/DDBJ databases">
        <title>Draft genome sequence of Streptomyces longwoodensis DSM 41677, type strain for the species Streptomyces longwoodensis.</title>
        <authorList>
            <person name="Ruckert C."/>
            <person name="Winkler A."/>
            <person name="Kalinowski J."/>
            <person name="Kampfer P."/>
            <person name="Glaeser S."/>
        </authorList>
    </citation>
    <scope>NUCLEOTIDE SEQUENCE [LARGE SCALE GENOMIC DNA]</scope>
    <source>
        <strain evidence="1 2">DSM 41677</strain>
    </source>
</reference>
<evidence type="ECO:0000313" key="2">
    <source>
        <dbReference type="Proteomes" id="UP000053271"/>
    </source>
</evidence>
<keyword evidence="2" id="KW-1185">Reference proteome</keyword>
<proteinExistence type="predicted"/>
<comment type="caution">
    <text evidence="1">The sequence shown here is derived from an EMBL/GenBank/DDBJ whole genome shotgun (WGS) entry which is preliminary data.</text>
</comment>
<sequence length="81" mass="8665">MLLPAEKDLRATLARFAQVRIEHDVRPTGTTSLALEDVTRALCALTGTTTVEDALREADALLDRCRTERLGAAKGTATLAA</sequence>
<dbReference type="AlphaFoldDB" id="A0A124HS98"/>
<dbReference type="EMBL" id="LMWS01000005">
    <property type="protein sequence ID" value="KUN41019.1"/>
    <property type="molecule type" value="Genomic_DNA"/>
</dbReference>
<name>A0A124HS98_9ACTN</name>
<evidence type="ECO:0000313" key="1">
    <source>
        <dbReference type="EMBL" id="KUN41019.1"/>
    </source>
</evidence>
<dbReference type="Proteomes" id="UP000053271">
    <property type="component" value="Unassembled WGS sequence"/>
</dbReference>